<dbReference type="Gene3D" id="3.40.190.150">
    <property type="entry name" value="Bordetella uptake gene, domain 1"/>
    <property type="match status" value="1"/>
</dbReference>
<dbReference type="PIRSF" id="PIRSF017082">
    <property type="entry name" value="YflP"/>
    <property type="match status" value="1"/>
</dbReference>
<dbReference type="RefSeq" id="WP_175121354.1">
    <property type="nucleotide sequence ID" value="NZ_CADIJM010000001.1"/>
</dbReference>
<sequence length="335" mass="35418">MTSQIQTRFRLRRAVTTLAAALPLLASGLAQAADAADTWPSRPVRVVVPYGPGGAVDVATRKMAQMLSTQTGQSFIVENKPGATGTIGVNQVARAAPDGYTLVANDTTYSLLPHIFKQLPFDPAKDLQPVSAFVFAPMALAVSNDSPYRKLDELIAQARAKPDMITYGSGGPGTTPHFAAEGLALATKVKFMHVPFKGAAEATQAVLGKVIDFQFASTTGVMGAVQGGQLRLLAISGDKRLAVLPDVPTFTEAGVKDFGVVNWTGLWAPKGTPPAVTERLQREVARAMASEEMQTFATKMGADPRVADAAEFSRILADSGVMWGNVARNIGYDAK</sequence>
<gene>
    <name evidence="3" type="ORF">LMG26690_00271</name>
</gene>
<proteinExistence type="inferred from homology"/>
<accession>A0A6S6Z1F3</accession>
<dbReference type="InterPro" id="IPR005064">
    <property type="entry name" value="BUG"/>
</dbReference>
<organism evidence="3 4">
    <name type="scientific">Achromobacter animicus</name>
    <dbReference type="NCBI Taxonomy" id="1389935"/>
    <lineage>
        <taxon>Bacteria</taxon>
        <taxon>Pseudomonadati</taxon>
        <taxon>Pseudomonadota</taxon>
        <taxon>Betaproteobacteria</taxon>
        <taxon>Burkholderiales</taxon>
        <taxon>Alcaligenaceae</taxon>
        <taxon>Achromobacter</taxon>
    </lineage>
</organism>
<dbReference type="Proteomes" id="UP000494214">
    <property type="component" value="Unassembled WGS sequence"/>
</dbReference>
<dbReference type="AlphaFoldDB" id="A0A6S6Z1F3"/>
<dbReference type="EMBL" id="CADIJM010000001">
    <property type="protein sequence ID" value="CAB3655324.1"/>
    <property type="molecule type" value="Genomic_DNA"/>
</dbReference>
<dbReference type="PANTHER" id="PTHR42928">
    <property type="entry name" value="TRICARBOXYLATE-BINDING PROTEIN"/>
    <property type="match status" value="1"/>
</dbReference>
<evidence type="ECO:0000256" key="1">
    <source>
        <dbReference type="ARBA" id="ARBA00006987"/>
    </source>
</evidence>
<feature type="signal peptide" evidence="2">
    <location>
        <begin position="1"/>
        <end position="32"/>
    </location>
</feature>
<dbReference type="Gene3D" id="3.40.190.10">
    <property type="entry name" value="Periplasmic binding protein-like II"/>
    <property type="match status" value="1"/>
</dbReference>
<name>A0A6S6Z1F3_9BURK</name>
<feature type="chain" id="PRO_5028864989" description="ABC transporter substrate-binding protein" evidence="2">
    <location>
        <begin position="33"/>
        <end position="335"/>
    </location>
</feature>
<dbReference type="InterPro" id="IPR042100">
    <property type="entry name" value="Bug_dom1"/>
</dbReference>
<dbReference type="SUPFAM" id="SSF53850">
    <property type="entry name" value="Periplasmic binding protein-like II"/>
    <property type="match status" value="1"/>
</dbReference>
<reference evidence="3 4" key="1">
    <citation type="submission" date="2020-04" db="EMBL/GenBank/DDBJ databases">
        <authorList>
            <person name="De Canck E."/>
        </authorList>
    </citation>
    <scope>NUCLEOTIDE SEQUENCE [LARGE SCALE GENOMIC DNA]</scope>
    <source>
        <strain evidence="3 4">LMG 26690</strain>
    </source>
</reference>
<keyword evidence="2" id="KW-0732">Signal</keyword>
<evidence type="ECO:0000313" key="4">
    <source>
        <dbReference type="Proteomes" id="UP000494214"/>
    </source>
</evidence>
<dbReference type="CDD" id="cd07012">
    <property type="entry name" value="PBP2_Bug_TTT"/>
    <property type="match status" value="1"/>
</dbReference>
<evidence type="ECO:0008006" key="5">
    <source>
        <dbReference type="Google" id="ProtNLM"/>
    </source>
</evidence>
<comment type="similarity">
    <text evidence="1">Belongs to the UPF0065 (bug) family.</text>
</comment>
<dbReference type="Pfam" id="PF03401">
    <property type="entry name" value="TctC"/>
    <property type="match status" value="1"/>
</dbReference>
<keyword evidence="4" id="KW-1185">Reference proteome</keyword>
<dbReference type="PANTHER" id="PTHR42928:SF5">
    <property type="entry name" value="BLR1237 PROTEIN"/>
    <property type="match status" value="1"/>
</dbReference>
<protein>
    <recommendedName>
        <fullName evidence="5">ABC transporter substrate-binding protein</fullName>
    </recommendedName>
</protein>
<evidence type="ECO:0000256" key="2">
    <source>
        <dbReference type="SAM" id="SignalP"/>
    </source>
</evidence>
<evidence type="ECO:0000313" key="3">
    <source>
        <dbReference type="EMBL" id="CAB3655324.1"/>
    </source>
</evidence>